<protein>
    <submittedName>
        <fullName evidence="1">Uncharacterized protein</fullName>
    </submittedName>
</protein>
<comment type="caution">
    <text evidence="1">The sequence shown here is derived from an EMBL/GenBank/DDBJ whole genome shotgun (WGS) entry which is preliminary data.</text>
</comment>
<reference evidence="2" key="1">
    <citation type="journal article" date="2019" name="Int. J. Syst. Evol. Microbiol.">
        <title>The Global Catalogue of Microorganisms (GCM) 10K type strain sequencing project: providing services to taxonomists for standard genome sequencing and annotation.</title>
        <authorList>
            <consortium name="The Broad Institute Genomics Platform"/>
            <consortium name="The Broad Institute Genome Sequencing Center for Infectious Disease"/>
            <person name="Wu L."/>
            <person name="Ma J."/>
        </authorList>
    </citation>
    <scope>NUCLEOTIDE SEQUENCE [LARGE SCALE GENOMIC DNA]</scope>
    <source>
        <strain evidence="2">CCUG 62974</strain>
    </source>
</reference>
<dbReference type="EMBL" id="JBHTHX010003638">
    <property type="protein sequence ID" value="MFD0891965.1"/>
    <property type="molecule type" value="Genomic_DNA"/>
</dbReference>
<evidence type="ECO:0000313" key="1">
    <source>
        <dbReference type="EMBL" id="MFD0891965.1"/>
    </source>
</evidence>
<keyword evidence="2" id="KW-1185">Reference proteome</keyword>
<gene>
    <name evidence="1" type="ORF">ACFQ08_46055</name>
</gene>
<proteinExistence type="predicted"/>
<dbReference type="Proteomes" id="UP001597024">
    <property type="component" value="Unassembled WGS sequence"/>
</dbReference>
<evidence type="ECO:0000313" key="2">
    <source>
        <dbReference type="Proteomes" id="UP001597024"/>
    </source>
</evidence>
<feature type="non-terminal residue" evidence="1">
    <location>
        <position position="1"/>
    </location>
</feature>
<sequence>GTERERGGFPKAASVAGWEGGVMSRPVPGVALQGCDAVQQAHPGWLVFHSSQSGLWSAYRSVLPGRRQAGEVLLVRAESAEELDRKLTAQTPSMVPPSIRAVAVARALQSAQARQAARVSRLVQATRTVRTGQAIMLDRPTGLRRLLRS</sequence>
<organism evidence="1 2">
    <name type="scientific">Streptosporangium algeriense</name>
    <dbReference type="NCBI Taxonomy" id="1682748"/>
    <lineage>
        <taxon>Bacteria</taxon>
        <taxon>Bacillati</taxon>
        <taxon>Actinomycetota</taxon>
        <taxon>Actinomycetes</taxon>
        <taxon>Streptosporangiales</taxon>
        <taxon>Streptosporangiaceae</taxon>
        <taxon>Streptosporangium</taxon>
    </lineage>
</organism>
<accession>A0ABW3EAV7</accession>
<name>A0ABW3EAV7_9ACTN</name>